<keyword evidence="4" id="KW-1185">Reference proteome</keyword>
<dbReference type="Pfam" id="PF07883">
    <property type="entry name" value="Cupin_2"/>
    <property type="match status" value="1"/>
</dbReference>
<keyword evidence="1" id="KW-0238">DNA-binding</keyword>
<dbReference type="Gene3D" id="2.60.120.10">
    <property type="entry name" value="Jelly Rolls"/>
    <property type="match status" value="1"/>
</dbReference>
<reference evidence="4" key="1">
    <citation type="submission" date="2016-10" db="EMBL/GenBank/DDBJ databases">
        <authorList>
            <person name="Varghese N."/>
            <person name="Submissions S."/>
        </authorList>
    </citation>
    <scope>NUCLEOTIDE SEQUENCE [LARGE SCALE GENOMIC DNA]</scope>
    <source>
        <strain evidence="4">XBD1002</strain>
    </source>
</reference>
<dbReference type="InterPro" id="IPR014710">
    <property type="entry name" value="RmlC-like_jellyroll"/>
</dbReference>
<dbReference type="AlphaFoldDB" id="A0A1I3J3E3"/>
<evidence type="ECO:0000256" key="1">
    <source>
        <dbReference type="ARBA" id="ARBA00023125"/>
    </source>
</evidence>
<dbReference type="SUPFAM" id="SSF51182">
    <property type="entry name" value="RmlC-like cupins"/>
    <property type="match status" value="1"/>
</dbReference>
<dbReference type="Gene3D" id="1.10.260.40">
    <property type="entry name" value="lambda repressor-like DNA-binding domains"/>
    <property type="match status" value="1"/>
</dbReference>
<dbReference type="PROSITE" id="PS50943">
    <property type="entry name" value="HTH_CROC1"/>
    <property type="match status" value="1"/>
</dbReference>
<organism evidence="3 4">
    <name type="scientific">Treponema bryantii</name>
    <dbReference type="NCBI Taxonomy" id="163"/>
    <lineage>
        <taxon>Bacteria</taxon>
        <taxon>Pseudomonadati</taxon>
        <taxon>Spirochaetota</taxon>
        <taxon>Spirochaetia</taxon>
        <taxon>Spirochaetales</taxon>
        <taxon>Treponemataceae</taxon>
        <taxon>Treponema</taxon>
    </lineage>
</organism>
<dbReference type="GO" id="GO:0003677">
    <property type="term" value="F:DNA binding"/>
    <property type="evidence" value="ECO:0007669"/>
    <property type="project" value="UniProtKB-KW"/>
</dbReference>
<dbReference type="EMBL" id="FORI01000002">
    <property type="protein sequence ID" value="SFI54468.1"/>
    <property type="molecule type" value="Genomic_DNA"/>
</dbReference>
<dbReference type="GO" id="GO:0003700">
    <property type="term" value="F:DNA-binding transcription factor activity"/>
    <property type="evidence" value="ECO:0007669"/>
    <property type="project" value="TreeGrafter"/>
</dbReference>
<dbReference type="GO" id="GO:0005829">
    <property type="term" value="C:cytosol"/>
    <property type="evidence" value="ECO:0007669"/>
    <property type="project" value="TreeGrafter"/>
</dbReference>
<dbReference type="SMART" id="SM00530">
    <property type="entry name" value="HTH_XRE"/>
    <property type="match status" value="1"/>
</dbReference>
<dbReference type="CDD" id="cd02209">
    <property type="entry name" value="cupin_XRE_C"/>
    <property type="match status" value="1"/>
</dbReference>
<dbReference type="InterPro" id="IPR001387">
    <property type="entry name" value="Cro/C1-type_HTH"/>
</dbReference>
<dbReference type="InterPro" id="IPR011051">
    <property type="entry name" value="RmlC_Cupin_sf"/>
</dbReference>
<protein>
    <submittedName>
        <fullName evidence="3">Transcriptional regulator, XRE family with cupin sensor</fullName>
    </submittedName>
</protein>
<dbReference type="Pfam" id="PF01381">
    <property type="entry name" value="HTH_3"/>
    <property type="match status" value="1"/>
</dbReference>
<dbReference type="PANTHER" id="PTHR46797:SF19">
    <property type="entry name" value="BLL2473 PROTEIN"/>
    <property type="match status" value="1"/>
</dbReference>
<accession>A0A1I3J3E3</accession>
<gene>
    <name evidence="3" type="ORF">SAMN04487775_102296</name>
</gene>
<dbReference type="InterPro" id="IPR050807">
    <property type="entry name" value="TransReg_Diox_bact_type"/>
</dbReference>
<feature type="domain" description="HTH cro/C1-type" evidence="2">
    <location>
        <begin position="31"/>
        <end position="85"/>
    </location>
</feature>
<dbReference type="InterPro" id="IPR010982">
    <property type="entry name" value="Lambda_DNA-bd_dom_sf"/>
</dbReference>
<dbReference type="CDD" id="cd00093">
    <property type="entry name" value="HTH_XRE"/>
    <property type="match status" value="1"/>
</dbReference>
<dbReference type="InterPro" id="IPR013096">
    <property type="entry name" value="Cupin_2"/>
</dbReference>
<evidence type="ECO:0000313" key="4">
    <source>
        <dbReference type="Proteomes" id="UP000182737"/>
    </source>
</evidence>
<evidence type="ECO:0000313" key="3">
    <source>
        <dbReference type="EMBL" id="SFI54468.1"/>
    </source>
</evidence>
<proteinExistence type="predicted"/>
<dbReference type="Proteomes" id="UP000182737">
    <property type="component" value="Unassembled WGS sequence"/>
</dbReference>
<sequence>MTLLKASGFDKLNHRIQGNTMSEKNKIGAKVKLVRENRKLSIEDVSERTNLPAEQIKSIEDGSLVPNLTPLIKIARVLGVRLGTFMDDDENLGPVVTKAQDKKEVTRFSDRGNAVNSDLDFYTLAQNKAGRHMDPFIIDIFPSSEEEIKLSTHEGEEFIYVLEGEVEIIYGKDKYELKQGDSIYYESIVAHHVHSHGNEKAKILAVVYTPA</sequence>
<name>A0A1I3J3E3_9SPIR</name>
<dbReference type="SUPFAM" id="SSF47413">
    <property type="entry name" value="lambda repressor-like DNA-binding domains"/>
    <property type="match status" value="1"/>
</dbReference>
<evidence type="ECO:0000259" key="2">
    <source>
        <dbReference type="PROSITE" id="PS50943"/>
    </source>
</evidence>
<dbReference type="PANTHER" id="PTHR46797">
    <property type="entry name" value="HTH-TYPE TRANSCRIPTIONAL REGULATOR"/>
    <property type="match status" value="1"/>
</dbReference>